<dbReference type="PANTHER" id="PTHR42648:SF11">
    <property type="entry name" value="TRANSPOSON TY4-P GAG-POL POLYPROTEIN"/>
    <property type="match status" value="1"/>
</dbReference>
<keyword evidence="9" id="KW-0233">DNA recombination</keyword>
<dbReference type="EMBL" id="BQNB010020431">
    <property type="protein sequence ID" value="GJT95874.1"/>
    <property type="molecule type" value="Genomic_DNA"/>
</dbReference>
<comment type="caution">
    <text evidence="12">The sequence shown here is derived from an EMBL/GenBank/DDBJ whole genome shotgun (WGS) entry which is preliminary data.</text>
</comment>
<feature type="region of interest" description="Disordered" evidence="10">
    <location>
        <begin position="500"/>
        <end position="566"/>
    </location>
</feature>
<dbReference type="Gene3D" id="3.30.420.10">
    <property type="entry name" value="Ribonuclease H-like superfamily/Ribonuclease H"/>
    <property type="match status" value="1"/>
</dbReference>
<feature type="region of interest" description="Disordered" evidence="10">
    <location>
        <begin position="452"/>
        <end position="473"/>
    </location>
</feature>
<dbReference type="Proteomes" id="UP001151760">
    <property type="component" value="Unassembled WGS sequence"/>
</dbReference>
<evidence type="ECO:0000256" key="6">
    <source>
        <dbReference type="ARBA" id="ARBA00022908"/>
    </source>
</evidence>
<feature type="region of interest" description="Disordered" evidence="10">
    <location>
        <begin position="1"/>
        <end position="40"/>
    </location>
</feature>
<evidence type="ECO:0000313" key="12">
    <source>
        <dbReference type="EMBL" id="GJT95874.1"/>
    </source>
</evidence>
<feature type="compositionally biased region" description="Polar residues" evidence="10">
    <location>
        <begin position="454"/>
        <end position="472"/>
    </location>
</feature>
<keyword evidence="8" id="KW-0808">Transferase</keyword>
<dbReference type="InterPro" id="IPR012337">
    <property type="entry name" value="RNaseH-like_sf"/>
</dbReference>
<dbReference type="InterPro" id="IPR057670">
    <property type="entry name" value="SH3_retrovirus"/>
</dbReference>
<evidence type="ECO:0000259" key="11">
    <source>
        <dbReference type="Pfam" id="PF25597"/>
    </source>
</evidence>
<evidence type="ECO:0000256" key="2">
    <source>
        <dbReference type="ARBA" id="ARBA00022723"/>
    </source>
</evidence>
<name>A0ABQ5I6Y9_9ASTR</name>
<keyword evidence="5" id="KW-0460">Magnesium</keyword>
<reference evidence="12" key="1">
    <citation type="journal article" date="2022" name="Int. J. Mol. Sci.">
        <title>Draft Genome of Tanacetum Coccineum: Genomic Comparison of Closely Related Tanacetum-Family Plants.</title>
        <authorList>
            <person name="Yamashiro T."/>
            <person name="Shiraishi A."/>
            <person name="Nakayama K."/>
            <person name="Satake H."/>
        </authorList>
    </citation>
    <scope>NUCLEOTIDE SEQUENCE</scope>
</reference>
<evidence type="ECO:0000256" key="3">
    <source>
        <dbReference type="ARBA" id="ARBA00022759"/>
    </source>
</evidence>
<dbReference type="Pfam" id="PF14223">
    <property type="entry name" value="Retrotran_gag_2"/>
    <property type="match status" value="1"/>
</dbReference>
<feature type="domain" description="Retroviral polymerase SH3-like" evidence="11">
    <location>
        <begin position="709"/>
        <end position="764"/>
    </location>
</feature>
<evidence type="ECO:0000256" key="1">
    <source>
        <dbReference type="ARBA" id="ARBA00022722"/>
    </source>
</evidence>
<evidence type="ECO:0000256" key="8">
    <source>
        <dbReference type="ARBA" id="ARBA00022932"/>
    </source>
</evidence>
<feature type="compositionally biased region" description="Polar residues" evidence="10">
    <location>
        <begin position="912"/>
        <end position="925"/>
    </location>
</feature>
<dbReference type="PANTHER" id="PTHR42648">
    <property type="entry name" value="TRANSPOSASE, PUTATIVE-RELATED"/>
    <property type="match status" value="1"/>
</dbReference>
<keyword evidence="13" id="KW-1185">Reference proteome</keyword>
<evidence type="ECO:0000256" key="9">
    <source>
        <dbReference type="ARBA" id="ARBA00023172"/>
    </source>
</evidence>
<feature type="region of interest" description="Disordered" evidence="10">
    <location>
        <begin position="906"/>
        <end position="927"/>
    </location>
</feature>
<evidence type="ECO:0000256" key="10">
    <source>
        <dbReference type="SAM" id="MobiDB-lite"/>
    </source>
</evidence>
<organism evidence="12 13">
    <name type="scientific">Tanacetum coccineum</name>
    <dbReference type="NCBI Taxonomy" id="301880"/>
    <lineage>
        <taxon>Eukaryota</taxon>
        <taxon>Viridiplantae</taxon>
        <taxon>Streptophyta</taxon>
        <taxon>Embryophyta</taxon>
        <taxon>Tracheophyta</taxon>
        <taxon>Spermatophyta</taxon>
        <taxon>Magnoliopsida</taxon>
        <taxon>eudicotyledons</taxon>
        <taxon>Gunneridae</taxon>
        <taxon>Pentapetalae</taxon>
        <taxon>asterids</taxon>
        <taxon>campanulids</taxon>
        <taxon>Asterales</taxon>
        <taxon>Asteraceae</taxon>
        <taxon>Asteroideae</taxon>
        <taxon>Anthemideae</taxon>
        <taxon>Anthemidinae</taxon>
        <taxon>Tanacetum</taxon>
    </lineage>
</organism>
<keyword evidence="3" id="KW-0255">Endonuclease</keyword>
<feature type="compositionally biased region" description="Polar residues" evidence="10">
    <location>
        <begin position="798"/>
        <end position="807"/>
    </location>
</feature>
<evidence type="ECO:0000256" key="4">
    <source>
        <dbReference type="ARBA" id="ARBA00022801"/>
    </source>
</evidence>
<feature type="compositionally biased region" description="Low complexity" evidence="10">
    <location>
        <begin position="872"/>
        <end position="892"/>
    </location>
</feature>
<keyword evidence="6" id="KW-0229">DNA integration</keyword>
<reference evidence="12" key="2">
    <citation type="submission" date="2022-01" db="EMBL/GenBank/DDBJ databases">
        <authorList>
            <person name="Yamashiro T."/>
            <person name="Shiraishi A."/>
            <person name="Satake H."/>
            <person name="Nakayama K."/>
        </authorList>
    </citation>
    <scope>NUCLEOTIDE SEQUENCE</scope>
</reference>
<dbReference type="Pfam" id="PF25597">
    <property type="entry name" value="SH3_retrovirus"/>
    <property type="match status" value="1"/>
</dbReference>
<sequence>MSEPMPTIPTQSPFTYPNPNSSASPSFTQDDTFMPNPSASPSFTQDDTFMPNMPEPIQPMPTFTQTAFSQPAVHTQHTHPAQTNSTGQQYPNNVQSQQFQQFQTATISANNAKFPYLEKEKYEIWAMKMEYWIQNADHNLWRIVQQGNSPKRLGKDAKGNTIVHPPVSLDEHVAVQRENKDIWMAVNAGLVGIEEIKEVKKTCIKQQFAEFSVTEEEGLHKGYDRFQKILSQLNQVQARPDNDDINLKFLRALPSSWSQVALALKTRGGLESMSFDDRITTLRSLELMIRIGYRVMCNVKTVDDKARYSAFKVTEVKTDEPKALVFVNSMVNWSDHAAENKTGEVEKVNGMMAGLHANNGGAGISNAANEFAMMGISPKNTLTTGAITETLHDQAQKEKKEWEVNCLFSDPVGEGVKPLYSKVCQGWGNACCSSSYKTGTYMPAHSFEIEEHSGTSLQNQKTHTSCDSWPSRTKTKRLPTCCCISRLCQGICPCKSKAASVPAGSKNSPASVTAGGSDPAASRNRPAVNSADRPHPAGRSKRPATVSAGRPVSAGGGDGRISGKGTIRTSKLDFENVYYVEELYHKSVIKRTKFSSQTLIVWCFQKNSISLHESSGNSVGKRELRGIIVIPEPHSRQNGVAERKNRTLIEAARTMLADSKLPTMFWTEAVSTACYVLNRVSITNPHNKTPYELISGKVPQIGHLKPFGCQVTILNTSDHLGKFEGKADEGYLVGYATNSKAYRVYNLTNKRVEETMNLRFLEDKPNVQGIGHEWYFDLDYLTDSLGYTRFKTDKPAGTQETNINAGTQDHDSDSEVDEQVIVVPSFPSNSFAAKDAAARYSYLFSQETAKILSQAEAKIQNQGVSADRDPAGIDSAGGVSAGSASTGSGNPAISTSVSADFIPVHADESTLPPGQSLGSSENTTRFPVPSDVCKDQLSSGIFTSSSYDDDFSATLTNLAPAVEVNPVPTKRVNTIHPQSQILGDLASPVLTRSRAQKSKFGESAFIGYIQDQQRTNHTDQLHCLFACFLSQLEPTSIAKALEDPDWVAAMQEEMQQFINQQVWKLVPLPDGKHAIGTKWILKNKRDARGIVVRNKASWTLRVPFSMEKLKKKCMSLSLKASKALKDPYFSKACIQSGVRSLYSELSSSNTLSLVLDKELSAFLLQHNYRRGTIRTRHCSTEKIPKEILLDTVYVDESPNILGTTNKAWCDDFEVLMKGEFEMSAMGEMNFFLGLQVKQLPDVSKSATKIKACGTLKISSPLSLEAYSDSDYAGFSWG</sequence>
<proteinExistence type="predicted"/>
<accession>A0ABQ5I6Y9</accession>
<evidence type="ECO:0000313" key="13">
    <source>
        <dbReference type="Proteomes" id="UP001151760"/>
    </source>
</evidence>
<protein>
    <submittedName>
        <fullName evidence="12">Ribonuclease H-like domain-containing protein</fullName>
    </submittedName>
</protein>
<dbReference type="InterPro" id="IPR036397">
    <property type="entry name" value="RNaseH_sf"/>
</dbReference>
<keyword evidence="8" id="KW-0548">Nucleotidyltransferase</keyword>
<keyword evidence="8" id="KW-0239">DNA-directed DNA polymerase</keyword>
<feature type="region of interest" description="Disordered" evidence="10">
    <location>
        <begin position="862"/>
        <end position="892"/>
    </location>
</feature>
<dbReference type="SUPFAM" id="SSF53098">
    <property type="entry name" value="Ribonuclease H-like"/>
    <property type="match status" value="1"/>
</dbReference>
<keyword evidence="2" id="KW-0479">Metal-binding</keyword>
<feature type="compositionally biased region" description="Polar residues" evidence="10">
    <location>
        <begin position="8"/>
        <end position="40"/>
    </location>
</feature>
<evidence type="ECO:0000256" key="5">
    <source>
        <dbReference type="ARBA" id="ARBA00022842"/>
    </source>
</evidence>
<dbReference type="InterPro" id="IPR039537">
    <property type="entry name" value="Retrotran_Ty1/copia-like"/>
</dbReference>
<keyword evidence="1" id="KW-0540">Nuclease</keyword>
<keyword evidence="7" id="KW-0695">RNA-directed DNA polymerase</keyword>
<gene>
    <name evidence="12" type="ORF">Tco_1091392</name>
</gene>
<feature type="region of interest" description="Disordered" evidence="10">
    <location>
        <begin position="792"/>
        <end position="814"/>
    </location>
</feature>
<evidence type="ECO:0000256" key="7">
    <source>
        <dbReference type="ARBA" id="ARBA00022918"/>
    </source>
</evidence>
<keyword evidence="4" id="KW-0378">Hydrolase</keyword>